<dbReference type="RefSeq" id="WP_068882891.1">
    <property type="nucleotide sequence ID" value="NZ_LNTU01000034.1"/>
</dbReference>
<dbReference type="PRINTS" id="PR00598">
    <property type="entry name" value="HTHMARR"/>
</dbReference>
<dbReference type="OrthoDB" id="8448256at2"/>
<proteinExistence type="predicted"/>
<evidence type="ECO:0000256" key="1">
    <source>
        <dbReference type="SAM" id="MobiDB-lite"/>
    </source>
</evidence>
<dbReference type="Proteomes" id="UP000070107">
    <property type="component" value="Unassembled WGS sequence"/>
</dbReference>
<reference evidence="3 4" key="1">
    <citation type="submission" date="2015-11" db="EMBL/GenBank/DDBJ databases">
        <title>Draft genome sequence of Paramesorhizobium deserti A-3-E, a strain highly resistant to diverse beta-lactam antibiotics.</title>
        <authorList>
            <person name="Lv R."/>
            <person name="Yang X."/>
            <person name="Fang N."/>
            <person name="Guo J."/>
            <person name="Luo X."/>
            <person name="Peng F."/>
            <person name="Yang R."/>
            <person name="Cui Y."/>
            <person name="Fang C."/>
            <person name="Song Y."/>
        </authorList>
    </citation>
    <scope>NUCLEOTIDE SEQUENCE [LARGE SCALE GENOMIC DNA]</scope>
    <source>
        <strain evidence="3 4">A-3-E</strain>
    </source>
</reference>
<name>A0A135HSJ6_9HYPH</name>
<dbReference type="PROSITE" id="PS50995">
    <property type="entry name" value="HTH_MARR_2"/>
    <property type="match status" value="1"/>
</dbReference>
<dbReference type="SUPFAM" id="SSF46785">
    <property type="entry name" value="Winged helix' DNA-binding domain"/>
    <property type="match status" value="1"/>
</dbReference>
<dbReference type="EMBL" id="LNTU01000034">
    <property type="protein sequence ID" value="KXF76143.1"/>
    <property type="molecule type" value="Genomic_DNA"/>
</dbReference>
<evidence type="ECO:0000259" key="2">
    <source>
        <dbReference type="PROSITE" id="PS50995"/>
    </source>
</evidence>
<sequence>MTKERKPAILYRLQSAARLGRTSLATRLLEHGLYAGQDAIMLQLATEDGLPPGVLAQRLGVRPPTVTKTIARLQSQGFVTKQPSEKDQRQAHVFLTDSGREVIKTIEKSIRKTEKDALRGLDKKERKTLLKLLNRLEANLSVRDAVRPADEAEEAPEEEYVE</sequence>
<evidence type="ECO:0000313" key="3">
    <source>
        <dbReference type="EMBL" id="KXF76143.1"/>
    </source>
</evidence>
<dbReference type="InterPro" id="IPR036390">
    <property type="entry name" value="WH_DNA-bd_sf"/>
</dbReference>
<dbReference type="STRING" id="1494590.ATN84_14660"/>
<organism evidence="3 4">
    <name type="scientific">Paramesorhizobium deserti</name>
    <dbReference type="NCBI Taxonomy" id="1494590"/>
    <lineage>
        <taxon>Bacteria</taxon>
        <taxon>Pseudomonadati</taxon>
        <taxon>Pseudomonadota</taxon>
        <taxon>Alphaproteobacteria</taxon>
        <taxon>Hyphomicrobiales</taxon>
        <taxon>Phyllobacteriaceae</taxon>
        <taxon>Paramesorhizobium</taxon>
    </lineage>
</organism>
<dbReference type="InterPro" id="IPR039422">
    <property type="entry name" value="MarR/SlyA-like"/>
</dbReference>
<evidence type="ECO:0000313" key="4">
    <source>
        <dbReference type="Proteomes" id="UP000070107"/>
    </source>
</evidence>
<feature type="domain" description="HTH marR-type" evidence="2">
    <location>
        <begin position="6"/>
        <end position="138"/>
    </location>
</feature>
<dbReference type="AlphaFoldDB" id="A0A135HSJ6"/>
<dbReference type="InterPro" id="IPR000835">
    <property type="entry name" value="HTH_MarR-typ"/>
</dbReference>
<protein>
    <submittedName>
        <fullName evidence="3">MarR family transcriptional regulator</fullName>
    </submittedName>
</protein>
<dbReference type="PANTHER" id="PTHR33164">
    <property type="entry name" value="TRANSCRIPTIONAL REGULATOR, MARR FAMILY"/>
    <property type="match status" value="1"/>
</dbReference>
<keyword evidence="4" id="KW-1185">Reference proteome</keyword>
<dbReference type="GO" id="GO:0006950">
    <property type="term" value="P:response to stress"/>
    <property type="evidence" value="ECO:0007669"/>
    <property type="project" value="TreeGrafter"/>
</dbReference>
<gene>
    <name evidence="3" type="ORF">ATN84_14660</name>
</gene>
<dbReference type="PANTHER" id="PTHR33164:SF43">
    <property type="entry name" value="HTH-TYPE TRANSCRIPTIONAL REPRESSOR YETL"/>
    <property type="match status" value="1"/>
</dbReference>
<feature type="region of interest" description="Disordered" evidence="1">
    <location>
        <begin position="143"/>
        <end position="162"/>
    </location>
</feature>
<comment type="caution">
    <text evidence="3">The sequence shown here is derived from an EMBL/GenBank/DDBJ whole genome shotgun (WGS) entry which is preliminary data.</text>
</comment>
<dbReference type="InterPro" id="IPR036388">
    <property type="entry name" value="WH-like_DNA-bd_sf"/>
</dbReference>
<dbReference type="GO" id="GO:0003700">
    <property type="term" value="F:DNA-binding transcription factor activity"/>
    <property type="evidence" value="ECO:0007669"/>
    <property type="project" value="InterPro"/>
</dbReference>
<dbReference type="Pfam" id="PF01047">
    <property type="entry name" value="MarR"/>
    <property type="match status" value="1"/>
</dbReference>
<dbReference type="Gene3D" id="1.10.10.10">
    <property type="entry name" value="Winged helix-like DNA-binding domain superfamily/Winged helix DNA-binding domain"/>
    <property type="match status" value="1"/>
</dbReference>
<accession>A0A135HSJ6</accession>
<feature type="compositionally biased region" description="Acidic residues" evidence="1">
    <location>
        <begin position="151"/>
        <end position="162"/>
    </location>
</feature>
<dbReference type="SMART" id="SM00347">
    <property type="entry name" value="HTH_MARR"/>
    <property type="match status" value="1"/>
</dbReference>